<evidence type="ECO:0000313" key="6">
    <source>
        <dbReference type="Proteomes" id="UP001167160"/>
    </source>
</evidence>
<dbReference type="Pfam" id="PF10397">
    <property type="entry name" value="ADSL_C"/>
    <property type="match status" value="1"/>
</dbReference>
<keyword evidence="1" id="KW-0456">Lyase</keyword>
<comment type="caution">
    <text evidence="5">The sequence shown here is derived from an EMBL/GenBank/DDBJ whole genome shotgun (WGS) entry which is preliminary data.</text>
</comment>
<reference evidence="5" key="1">
    <citation type="journal article" date="2023" name="Int. J. Syst. Evol. Microbiol.">
        <title>Streptomyces meridianus sp. nov. isolated from brackish water of the Tagus estuary in Alcochete, Portugal.</title>
        <authorList>
            <person name="Santos J.D.N."/>
            <person name="Klimek D."/>
            <person name="Calusinska M."/>
            <person name="Lobo Da Cunha A."/>
            <person name="Catita J."/>
            <person name="Goncalves H."/>
            <person name="Gonzalez I."/>
            <person name="Reyes F."/>
            <person name="Lage O.M."/>
        </authorList>
    </citation>
    <scope>NUCLEOTIDE SEQUENCE</scope>
    <source>
        <strain evidence="5">MTZ3.1</strain>
    </source>
</reference>
<dbReference type="InterPro" id="IPR020557">
    <property type="entry name" value="Fumarate_lyase_CS"/>
</dbReference>
<dbReference type="InterPro" id="IPR000362">
    <property type="entry name" value="Fumarate_lyase_fam"/>
</dbReference>
<gene>
    <name evidence="5" type="primary">pcaB</name>
    <name evidence="5" type="ORF">M1E25_08715</name>
</gene>
<protein>
    <submittedName>
        <fullName evidence="5">3-carboxy-cis,cis-muconate cycloisomerase</fullName>
        <ecNumber evidence="5">5.5.1.2</ecNumber>
    </submittedName>
</protein>
<dbReference type="PROSITE" id="PS00163">
    <property type="entry name" value="FUMARATE_LYASES"/>
    <property type="match status" value="1"/>
</dbReference>
<dbReference type="PANTHER" id="PTHR43172:SF2">
    <property type="entry name" value="ADENYLOSUCCINATE LYASE C-TERMINAL DOMAIN-CONTAINING PROTEIN"/>
    <property type="match status" value="1"/>
</dbReference>
<dbReference type="Gene3D" id="1.10.40.30">
    <property type="entry name" value="Fumarase/aspartase (C-terminal domain)"/>
    <property type="match status" value="1"/>
</dbReference>
<dbReference type="EMBL" id="JAMQGM010000018">
    <property type="protein sequence ID" value="MCM2577434.1"/>
    <property type="molecule type" value="Genomic_DNA"/>
</dbReference>
<name>A0ABT0X4G2_9ACTN</name>
<accession>A0ABT0X4G2</accession>
<organism evidence="5 6">
    <name type="scientific">Streptomyces meridianus</name>
    <dbReference type="NCBI Taxonomy" id="2938945"/>
    <lineage>
        <taxon>Bacteria</taxon>
        <taxon>Bacillati</taxon>
        <taxon>Actinomycetota</taxon>
        <taxon>Actinomycetes</taxon>
        <taxon>Kitasatosporales</taxon>
        <taxon>Streptomycetaceae</taxon>
        <taxon>Streptomyces</taxon>
    </lineage>
</organism>
<dbReference type="InterPro" id="IPR024083">
    <property type="entry name" value="Fumarase/histidase_N"/>
</dbReference>
<dbReference type="Gene3D" id="1.20.200.10">
    <property type="entry name" value="Fumarase/aspartase (Central domain)"/>
    <property type="match status" value="1"/>
</dbReference>
<feature type="domain" description="Adenylosuccinate lyase C-terminal" evidence="4">
    <location>
        <begin position="405"/>
        <end position="484"/>
    </location>
</feature>
<comment type="similarity">
    <text evidence="2">Belongs to the class-II fumarase/aspartase family.</text>
</comment>
<dbReference type="GO" id="GO:0047472">
    <property type="term" value="F:3-carboxy-cis,cis-muconate cycloisomerase activity"/>
    <property type="evidence" value="ECO:0007669"/>
    <property type="project" value="UniProtKB-EC"/>
</dbReference>
<dbReference type="Proteomes" id="UP001167160">
    <property type="component" value="Unassembled WGS sequence"/>
</dbReference>
<dbReference type="NCBIfam" id="TIGR02426">
    <property type="entry name" value="protocat_pcaB"/>
    <property type="match status" value="1"/>
</dbReference>
<evidence type="ECO:0000256" key="3">
    <source>
        <dbReference type="SAM" id="MobiDB-lite"/>
    </source>
</evidence>
<sequence>MPSTDRPGEPHPHRDGADTGLLTPVAAGSDAEECTGDRALVRALLDAETALARAQARTGLAPGAAAEAVTAAASDTGHFDPAGLAVRARAGGNPVIPLVADLTAAVRERAPDAAEFVHRGATSQDILDTALMLMASRTLVAVLADLDRAAGALQRLSEEHRDSPMAGRTLTQHAVPTTFGLKAAGWRSLVLDAHDRLAAVRSALPAQLGGAAGTLAAFHAFAEADGTAPADAGTHGDATGAGGDREETDPGIRLIAAFAAETGLAAPELPWHTLRAPVADLAGALAFTAGALGKIAVDVLVLSRTEIGEAGEAAGGGSSAMPHKANPVRAALVAAAARQVPALACILYGSLAAEDERPAGAWHAEWQPLRTALRLVAGAARDCAELAEGLRVDPARMRRNLDKTGGLVITERLAAVLAPALGRDEARRLVADAARRSADAPGGPQPALREALVATGLFSGERLRNLTDPTGYTGSAGALTDRALRRNPVISVEPDRARPSGKPEAEETP</sequence>
<evidence type="ECO:0000256" key="1">
    <source>
        <dbReference type="ARBA" id="ARBA00023239"/>
    </source>
</evidence>
<feature type="compositionally biased region" description="Basic and acidic residues" evidence="3">
    <location>
        <begin position="493"/>
        <end position="509"/>
    </location>
</feature>
<dbReference type="InterPro" id="IPR008948">
    <property type="entry name" value="L-Aspartase-like"/>
</dbReference>
<dbReference type="InterPro" id="IPR012789">
    <property type="entry name" value="Protocat_PcaB-like"/>
</dbReference>
<dbReference type="PANTHER" id="PTHR43172">
    <property type="entry name" value="ADENYLOSUCCINATE LYASE"/>
    <property type="match status" value="1"/>
</dbReference>
<dbReference type="SMART" id="SM00998">
    <property type="entry name" value="ADSL_C"/>
    <property type="match status" value="1"/>
</dbReference>
<proteinExistence type="inferred from homology"/>
<dbReference type="Gene3D" id="1.10.275.10">
    <property type="entry name" value="Fumarase/aspartase (N-terminal domain)"/>
    <property type="match status" value="1"/>
</dbReference>
<keyword evidence="5" id="KW-0413">Isomerase</keyword>
<evidence type="ECO:0000259" key="4">
    <source>
        <dbReference type="SMART" id="SM00998"/>
    </source>
</evidence>
<dbReference type="EC" id="5.5.1.2" evidence="5"/>
<dbReference type="Pfam" id="PF00206">
    <property type="entry name" value="Lyase_1"/>
    <property type="match status" value="2"/>
</dbReference>
<feature type="region of interest" description="Disordered" evidence="3">
    <location>
        <begin position="1"/>
        <end position="23"/>
    </location>
</feature>
<feature type="compositionally biased region" description="Basic and acidic residues" evidence="3">
    <location>
        <begin position="1"/>
        <end position="17"/>
    </location>
</feature>
<dbReference type="InterPro" id="IPR022761">
    <property type="entry name" value="Fumarate_lyase_N"/>
</dbReference>
<dbReference type="SUPFAM" id="SSF48557">
    <property type="entry name" value="L-aspartase-like"/>
    <property type="match status" value="1"/>
</dbReference>
<evidence type="ECO:0000313" key="5">
    <source>
        <dbReference type="EMBL" id="MCM2577434.1"/>
    </source>
</evidence>
<dbReference type="PRINTS" id="PR00149">
    <property type="entry name" value="FUMRATELYASE"/>
</dbReference>
<keyword evidence="6" id="KW-1185">Reference proteome</keyword>
<dbReference type="InterPro" id="IPR019468">
    <property type="entry name" value="AdenyloSucc_lyase_C"/>
</dbReference>
<evidence type="ECO:0000256" key="2">
    <source>
        <dbReference type="ARBA" id="ARBA00034772"/>
    </source>
</evidence>
<feature type="region of interest" description="Disordered" evidence="3">
    <location>
        <begin position="465"/>
        <end position="509"/>
    </location>
</feature>